<dbReference type="GO" id="GO:0006661">
    <property type="term" value="P:phosphatidylinositol biosynthetic process"/>
    <property type="evidence" value="ECO:0007669"/>
    <property type="project" value="InterPro"/>
</dbReference>
<comment type="subcellular location">
    <subcellularLocation>
        <location evidence="1">Endomembrane system</location>
    </subcellularLocation>
</comment>
<comment type="similarity">
    <text evidence="2">Belongs to the VAC14 family.</text>
</comment>
<protein>
    <recommendedName>
        <fullName evidence="5">Vacuolar protein 14 C-terminal Fig4-binding domain-containing protein</fullName>
    </recommendedName>
</protein>
<evidence type="ECO:0000259" key="5">
    <source>
        <dbReference type="Pfam" id="PF11916"/>
    </source>
</evidence>
<dbReference type="Proteomes" id="UP001419268">
    <property type="component" value="Unassembled WGS sequence"/>
</dbReference>
<dbReference type="FunFam" id="1.25.10.10:FF:000169">
    <property type="entry name" value="protein VAC14 homolog isoform X1"/>
    <property type="match status" value="1"/>
</dbReference>
<dbReference type="InterPro" id="IPR021841">
    <property type="entry name" value="VAC14_Fig4p-bd"/>
</dbReference>
<dbReference type="GO" id="GO:0010008">
    <property type="term" value="C:endosome membrane"/>
    <property type="evidence" value="ECO:0007669"/>
    <property type="project" value="TreeGrafter"/>
</dbReference>
<feature type="domain" description="Vacuolar protein 14 C-terminal Fig4-binding" evidence="5">
    <location>
        <begin position="429"/>
        <end position="608"/>
    </location>
</feature>
<keyword evidence="7" id="KW-1185">Reference proteome</keyword>
<proteinExistence type="inferred from homology"/>
<sequence>MVDIVSVIPSSVYRNLFDKLYEKRKIAALEIEALVRQLAGIGDYERVATLIKALAKEMVPGSPSNHRKGGLIGASGIMVGMGTDASRFLGKILEPVFSCFSDPDSTVRYYACETLYNIAKVVRGDLIAFFTQIFDLLCKLSADPDSNVQSAAHLLNSLVKDIVTESDNFSVEEFIPLLTERMDVFNPFVRQFLIGWITVLDSVPDIDMLGFLPDFLDGLFDMLSDPLPEIRQQADSALSEFLEEIKNLPSLDYDRMAEILVRRAVSLHDFTRQTSITWMNELVKLGGHLVVPYYANILGVILPCISDKEQEIRAVAHEINEELQSIIAEQSDGINIGEILFIATRQLSNEWEATRIEALLWIRNLLTRYRSEVVALLDDIFDALLRALSDPSDKVVLLVLDVHARIAVDALLFHQLAVSLLQKFRIDQSLLHKRGALIICQLCVSLDAERVYRDLARILEREPDLDFASIMVQALNMILLTSSELYELRALLKQSLVDTAGRDFFISLYSSWCHSSTALLSLCLLAQAYQHASCVIWLLVEEDINAKFLVQLDKLICLLETPVFSHIRLQLLEPSKYMCLLKVLYGLLMLLPQQSAAFRTLRTRLKTVPSSLSSVEQLNMSSDKNYDVGIVNERNFDPMIQKFEHIRNQHKIRYKLKLHPVSSESST</sequence>
<keyword evidence="3" id="KW-0677">Repeat</keyword>
<dbReference type="InterPro" id="IPR026825">
    <property type="entry name" value="Vac14"/>
</dbReference>
<name>A0AAP0F6S9_9MAGN</name>
<dbReference type="PANTHER" id="PTHR16023">
    <property type="entry name" value="TAX1 BINDING PROTEIN-RELATED"/>
    <property type="match status" value="1"/>
</dbReference>
<comment type="caution">
    <text evidence="6">The sequence shown here is derived from an EMBL/GenBank/DDBJ whole genome shotgun (WGS) entry which is preliminary data.</text>
</comment>
<dbReference type="EMBL" id="JBBNAG010000009">
    <property type="protein sequence ID" value="KAK9105904.1"/>
    <property type="molecule type" value="Genomic_DNA"/>
</dbReference>
<dbReference type="AlphaFoldDB" id="A0AAP0F6S9"/>
<evidence type="ECO:0000313" key="7">
    <source>
        <dbReference type="Proteomes" id="UP001419268"/>
    </source>
</evidence>
<gene>
    <name evidence="6" type="ORF">Scep_022748</name>
</gene>
<organism evidence="6 7">
    <name type="scientific">Stephania cephalantha</name>
    <dbReference type="NCBI Taxonomy" id="152367"/>
    <lineage>
        <taxon>Eukaryota</taxon>
        <taxon>Viridiplantae</taxon>
        <taxon>Streptophyta</taxon>
        <taxon>Embryophyta</taxon>
        <taxon>Tracheophyta</taxon>
        <taxon>Spermatophyta</taxon>
        <taxon>Magnoliopsida</taxon>
        <taxon>Ranunculales</taxon>
        <taxon>Menispermaceae</taxon>
        <taxon>Menispermoideae</taxon>
        <taxon>Cissampelideae</taxon>
        <taxon>Stephania</taxon>
    </lineage>
</organism>
<dbReference type="Pfam" id="PF12755">
    <property type="entry name" value="Vac14_Fab1_bd"/>
    <property type="match status" value="1"/>
</dbReference>
<dbReference type="PANTHER" id="PTHR16023:SF0">
    <property type="entry name" value="PROTEIN VAC14 HOMOLOG"/>
    <property type="match status" value="1"/>
</dbReference>
<dbReference type="InterPro" id="IPR016024">
    <property type="entry name" value="ARM-type_fold"/>
</dbReference>
<evidence type="ECO:0000256" key="2">
    <source>
        <dbReference type="ARBA" id="ARBA00010225"/>
    </source>
</evidence>
<evidence type="ECO:0000256" key="3">
    <source>
        <dbReference type="ARBA" id="ARBA00022737"/>
    </source>
</evidence>
<dbReference type="Gene3D" id="1.25.10.10">
    <property type="entry name" value="Leucine-rich Repeat Variant"/>
    <property type="match status" value="2"/>
</dbReference>
<keyword evidence="4" id="KW-0472">Membrane</keyword>
<accession>A0AAP0F6S9</accession>
<reference evidence="6 7" key="1">
    <citation type="submission" date="2024-01" db="EMBL/GenBank/DDBJ databases">
        <title>Genome assemblies of Stephania.</title>
        <authorList>
            <person name="Yang L."/>
        </authorList>
    </citation>
    <scope>NUCLEOTIDE SEQUENCE [LARGE SCALE GENOMIC DNA]</scope>
    <source>
        <strain evidence="6">JXDWG</strain>
        <tissue evidence="6">Leaf</tissue>
    </source>
</reference>
<dbReference type="GO" id="GO:0070772">
    <property type="term" value="C:PAS complex"/>
    <property type="evidence" value="ECO:0007669"/>
    <property type="project" value="InterPro"/>
</dbReference>
<evidence type="ECO:0000313" key="6">
    <source>
        <dbReference type="EMBL" id="KAK9105904.1"/>
    </source>
</evidence>
<evidence type="ECO:0000256" key="1">
    <source>
        <dbReference type="ARBA" id="ARBA00004308"/>
    </source>
</evidence>
<dbReference type="SUPFAM" id="SSF48371">
    <property type="entry name" value="ARM repeat"/>
    <property type="match status" value="1"/>
</dbReference>
<dbReference type="Pfam" id="PF11916">
    <property type="entry name" value="Vac14_Fig4_bd"/>
    <property type="match status" value="1"/>
</dbReference>
<evidence type="ECO:0000256" key="4">
    <source>
        <dbReference type="ARBA" id="ARBA00023136"/>
    </source>
</evidence>
<dbReference type="InterPro" id="IPR011989">
    <property type="entry name" value="ARM-like"/>
</dbReference>